<organism evidence="2 3">
    <name type="scientific">Rhododendron griersonianum</name>
    <dbReference type="NCBI Taxonomy" id="479676"/>
    <lineage>
        <taxon>Eukaryota</taxon>
        <taxon>Viridiplantae</taxon>
        <taxon>Streptophyta</taxon>
        <taxon>Embryophyta</taxon>
        <taxon>Tracheophyta</taxon>
        <taxon>Spermatophyta</taxon>
        <taxon>Magnoliopsida</taxon>
        <taxon>eudicotyledons</taxon>
        <taxon>Gunneridae</taxon>
        <taxon>Pentapetalae</taxon>
        <taxon>asterids</taxon>
        <taxon>Ericales</taxon>
        <taxon>Ericaceae</taxon>
        <taxon>Ericoideae</taxon>
        <taxon>Rhodoreae</taxon>
        <taxon>Rhododendron</taxon>
    </lineage>
</organism>
<dbReference type="Proteomes" id="UP000823749">
    <property type="component" value="Chromosome 9"/>
</dbReference>
<gene>
    <name evidence="2" type="ORF">RHGRI_026015</name>
</gene>
<feature type="compositionally biased region" description="Low complexity" evidence="1">
    <location>
        <begin position="81"/>
        <end position="98"/>
    </location>
</feature>
<accession>A0AAV6ISL5</accession>
<name>A0AAV6ISL5_9ERIC</name>
<feature type="region of interest" description="Disordered" evidence="1">
    <location>
        <begin position="70"/>
        <end position="110"/>
    </location>
</feature>
<evidence type="ECO:0000313" key="3">
    <source>
        <dbReference type="Proteomes" id="UP000823749"/>
    </source>
</evidence>
<protein>
    <submittedName>
        <fullName evidence="2">Uncharacterized protein</fullName>
    </submittedName>
</protein>
<reference evidence="2" key="1">
    <citation type="submission" date="2020-08" db="EMBL/GenBank/DDBJ databases">
        <title>Plant Genome Project.</title>
        <authorList>
            <person name="Zhang R.-G."/>
        </authorList>
    </citation>
    <scope>NUCLEOTIDE SEQUENCE</scope>
    <source>
        <strain evidence="2">WSP0</strain>
        <tissue evidence="2">Leaf</tissue>
    </source>
</reference>
<sequence length="158" mass="18344">MYESWQFLFGRDRATGEIAEDATEVEEVVETYQDEANIELDDMLNECYTPTFANGDTMFPRETPFVDISTSSGTPTSNAIPTATRSNANTPTSNANAPIRNVVPGRPKKGQKWMQMRRPFMWQWRIYWLKAIRRSTRLPMRLDMRTDSLPKERRCLLN</sequence>
<proteinExistence type="predicted"/>
<evidence type="ECO:0000256" key="1">
    <source>
        <dbReference type="SAM" id="MobiDB-lite"/>
    </source>
</evidence>
<evidence type="ECO:0000313" key="2">
    <source>
        <dbReference type="EMBL" id="KAG5531258.1"/>
    </source>
</evidence>
<dbReference type="EMBL" id="JACTNZ010000009">
    <property type="protein sequence ID" value="KAG5531258.1"/>
    <property type="molecule type" value="Genomic_DNA"/>
</dbReference>
<feature type="compositionally biased region" description="Polar residues" evidence="1">
    <location>
        <begin position="70"/>
        <end position="80"/>
    </location>
</feature>
<keyword evidence="3" id="KW-1185">Reference proteome</keyword>
<comment type="caution">
    <text evidence="2">The sequence shown here is derived from an EMBL/GenBank/DDBJ whole genome shotgun (WGS) entry which is preliminary data.</text>
</comment>
<dbReference type="AlphaFoldDB" id="A0AAV6ISL5"/>